<reference evidence="1 2" key="1">
    <citation type="submission" date="2024-01" db="EMBL/GenBank/DDBJ databases">
        <authorList>
            <person name="Waweru B."/>
        </authorList>
    </citation>
    <scope>NUCLEOTIDE SEQUENCE [LARGE SCALE GENOMIC DNA]</scope>
</reference>
<comment type="caution">
    <text evidence="1">The sequence shown here is derived from an EMBL/GenBank/DDBJ whole genome shotgun (WGS) entry which is preliminary data.</text>
</comment>
<dbReference type="Proteomes" id="UP001314170">
    <property type="component" value="Unassembled WGS sequence"/>
</dbReference>
<dbReference type="AlphaFoldDB" id="A0AAV1SH80"/>
<organism evidence="1 2">
    <name type="scientific">Dovyalis caffra</name>
    <dbReference type="NCBI Taxonomy" id="77055"/>
    <lineage>
        <taxon>Eukaryota</taxon>
        <taxon>Viridiplantae</taxon>
        <taxon>Streptophyta</taxon>
        <taxon>Embryophyta</taxon>
        <taxon>Tracheophyta</taxon>
        <taxon>Spermatophyta</taxon>
        <taxon>Magnoliopsida</taxon>
        <taxon>eudicotyledons</taxon>
        <taxon>Gunneridae</taxon>
        <taxon>Pentapetalae</taxon>
        <taxon>rosids</taxon>
        <taxon>fabids</taxon>
        <taxon>Malpighiales</taxon>
        <taxon>Salicaceae</taxon>
        <taxon>Flacourtieae</taxon>
        <taxon>Dovyalis</taxon>
    </lineage>
</organism>
<gene>
    <name evidence="1" type="ORF">DCAF_LOCUS23488</name>
</gene>
<evidence type="ECO:0000313" key="1">
    <source>
        <dbReference type="EMBL" id="CAK7350744.1"/>
    </source>
</evidence>
<dbReference type="EMBL" id="CAWUPB010001184">
    <property type="protein sequence ID" value="CAK7350744.1"/>
    <property type="molecule type" value="Genomic_DNA"/>
</dbReference>
<name>A0AAV1SH80_9ROSI</name>
<protein>
    <submittedName>
        <fullName evidence="1">Uncharacterized protein</fullName>
    </submittedName>
</protein>
<keyword evidence="2" id="KW-1185">Reference proteome</keyword>
<evidence type="ECO:0000313" key="2">
    <source>
        <dbReference type="Proteomes" id="UP001314170"/>
    </source>
</evidence>
<proteinExistence type="predicted"/>
<sequence>MKDKMTGQRALNNEEFDQDVDDVPILGREVDREAADMARRLKAIQLIKRLGKMFNLVKLAWTVNLKNWRIL</sequence>
<accession>A0AAV1SH80</accession>